<gene>
    <name evidence="2" type="ORF">PanWU01x14_104690</name>
</gene>
<protein>
    <submittedName>
        <fullName evidence="2">Uncharacterized protein</fullName>
    </submittedName>
</protein>
<sequence>GLGTKAGSGTRRPGRNKQKGGKGPRDHPGHQVHRKWVEDSLNMPALPRGTKDDDPLETLEPPSLRMRLEPVFFCGACTGKSNMRNEPVRKPESKGHSPMLTLQED</sequence>
<feature type="region of interest" description="Disordered" evidence="1">
    <location>
        <begin position="1"/>
        <end position="63"/>
    </location>
</feature>
<feature type="non-terminal residue" evidence="2">
    <location>
        <position position="1"/>
    </location>
</feature>
<feature type="region of interest" description="Disordered" evidence="1">
    <location>
        <begin position="77"/>
        <end position="105"/>
    </location>
</feature>
<organism evidence="2 3">
    <name type="scientific">Parasponia andersonii</name>
    <name type="common">Sponia andersonii</name>
    <dbReference type="NCBI Taxonomy" id="3476"/>
    <lineage>
        <taxon>Eukaryota</taxon>
        <taxon>Viridiplantae</taxon>
        <taxon>Streptophyta</taxon>
        <taxon>Embryophyta</taxon>
        <taxon>Tracheophyta</taxon>
        <taxon>Spermatophyta</taxon>
        <taxon>Magnoliopsida</taxon>
        <taxon>eudicotyledons</taxon>
        <taxon>Gunneridae</taxon>
        <taxon>Pentapetalae</taxon>
        <taxon>rosids</taxon>
        <taxon>fabids</taxon>
        <taxon>Rosales</taxon>
        <taxon>Cannabaceae</taxon>
        <taxon>Parasponia</taxon>
    </lineage>
</organism>
<dbReference type="EMBL" id="JXTB01000073">
    <property type="protein sequence ID" value="PON67294.1"/>
    <property type="molecule type" value="Genomic_DNA"/>
</dbReference>
<evidence type="ECO:0000256" key="1">
    <source>
        <dbReference type="SAM" id="MobiDB-lite"/>
    </source>
</evidence>
<keyword evidence="3" id="KW-1185">Reference proteome</keyword>
<evidence type="ECO:0000313" key="2">
    <source>
        <dbReference type="EMBL" id="PON67294.1"/>
    </source>
</evidence>
<dbReference type="AlphaFoldDB" id="A0A2P5D1X4"/>
<accession>A0A2P5D1X4</accession>
<feature type="compositionally biased region" description="Basic and acidic residues" evidence="1">
    <location>
        <begin position="86"/>
        <end position="95"/>
    </location>
</feature>
<dbReference type="Proteomes" id="UP000237105">
    <property type="component" value="Unassembled WGS sequence"/>
</dbReference>
<proteinExistence type="predicted"/>
<comment type="caution">
    <text evidence="2">The sequence shown here is derived from an EMBL/GenBank/DDBJ whole genome shotgun (WGS) entry which is preliminary data.</text>
</comment>
<reference evidence="3" key="1">
    <citation type="submission" date="2016-06" db="EMBL/GenBank/DDBJ databases">
        <title>Parallel loss of symbiosis genes in relatives of nitrogen-fixing non-legume Parasponia.</title>
        <authorList>
            <person name="Van Velzen R."/>
            <person name="Holmer R."/>
            <person name="Bu F."/>
            <person name="Rutten L."/>
            <person name="Van Zeijl A."/>
            <person name="Liu W."/>
            <person name="Santuari L."/>
            <person name="Cao Q."/>
            <person name="Sharma T."/>
            <person name="Shen D."/>
            <person name="Roswanjaya Y."/>
            <person name="Wardhani T."/>
            <person name="Kalhor M.S."/>
            <person name="Jansen J."/>
            <person name="Van den Hoogen J."/>
            <person name="Gungor B."/>
            <person name="Hartog M."/>
            <person name="Hontelez J."/>
            <person name="Verver J."/>
            <person name="Yang W.-C."/>
            <person name="Schijlen E."/>
            <person name="Repin R."/>
            <person name="Schilthuizen M."/>
            <person name="Schranz E."/>
            <person name="Heidstra R."/>
            <person name="Miyata K."/>
            <person name="Fedorova E."/>
            <person name="Kohlen W."/>
            <person name="Bisseling T."/>
            <person name="Smit S."/>
            <person name="Geurts R."/>
        </authorList>
    </citation>
    <scope>NUCLEOTIDE SEQUENCE [LARGE SCALE GENOMIC DNA]</scope>
    <source>
        <strain evidence="3">cv. WU1-14</strain>
    </source>
</reference>
<name>A0A2P5D1X4_PARAD</name>
<feature type="compositionally biased region" description="Basic residues" evidence="1">
    <location>
        <begin position="12"/>
        <end position="22"/>
    </location>
</feature>
<evidence type="ECO:0000313" key="3">
    <source>
        <dbReference type="Proteomes" id="UP000237105"/>
    </source>
</evidence>